<reference evidence="1" key="1">
    <citation type="journal article" date="2020" name="Ecol. Evol.">
        <title>Genome structure and content of the rice root-knot nematode (Meloidogyne graminicola).</title>
        <authorList>
            <person name="Phan N.T."/>
            <person name="Danchin E.G.J."/>
            <person name="Klopp C."/>
            <person name="Perfus-Barbeoch L."/>
            <person name="Kozlowski D.K."/>
            <person name="Koutsovoulos G.D."/>
            <person name="Lopez-Roques C."/>
            <person name="Bouchez O."/>
            <person name="Zahm M."/>
            <person name="Besnard G."/>
            <person name="Bellafiore S."/>
        </authorList>
    </citation>
    <scope>NUCLEOTIDE SEQUENCE</scope>
    <source>
        <strain evidence="1">VN-18</strain>
    </source>
</reference>
<proteinExistence type="predicted"/>
<dbReference type="Proteomes" id="UP000605970">
    <property type="component" value="Unassembled WGS sequence"/>
</dbReference>
<dbReference type="AlphaFoldDB" id="A0A8S9ZH58"/>
<organism evidence="1 2">
    <name type="scientific">Meloidogyne graminicola</name>
    <dbReference type="NCBI Taxonomy" id="189291"/>
    <lineage>
        <taxon>Eukaryota</taxon>
        <taxon>Metazoa</taxon>
        <taxon>Ecdysozoa</taxon>
        <taxon>Nematoda</taxon>
        <taxon>Chromadorea</taxon>
        <taxon>Rhabditida</taxon>
        <taxon>Tylenchina</taxon>
        <taxon>Tylenchomorpha</taxon>
        <taxon>Tylenchoidea</taxon>
        <taxon>Meloidogynidae</taxon>
        <taxon>Meloidogyninae</taxon>
        <taxon>Meloidogyne</taxon>
    </lineage>
</organism>
<comment type="caution">
    <text evidence="1">The sequence shown here is derived from an EMBL/GenBank/DDBJ whole genome shotgun (WGS) entry which is preliminary data.</text>
</comment>
<sequence>MCQCIQNRRCSTDIQCSLLKGACDKRTNRCNCEAAYRAAGFASLIEARRKFCFKKTCTKATEEEDCIGMSCGYGFCRC</sequence>
<name>A0A8S9ZH58_9BILA</name>
<dbReference type="InterPro" id="IPR039260">
    <property type="entry name" value="Cpg-3"/>
</dbReference>
<gene>
    <name evidence="1" type="ORF">Mgra_00007960</name>
</gene>
<dbReference type="EMBL" id="JABEBT010000097">
    <property type="protein sequence ID" value="KAF7632656.1"/>
    <property type="molecule type" value="Genomic_DNA"/>
</dbReference>
<evidence type="ECO:0000313" key="2">
    <source>
        <dbReference type="Proteomes" id="UP000605970"/>
    </source>
</evidence>
<evidence type="ECO:0000313" key="1">
    <source>
        <dbReference type="EMBL" id="KAF7632656.1"/>
    </source>
</evidence>
<accession>A0A8S9ZH58</accession>
<protein>
    <submittedName>
        <fullName evidence="1">Uncharacterized protein</fullName>
    </submittedName>
</protein>
<dbReference type="PANTHER" id="PTHR37973:SF1">
    <property type="entry name" value="DICKKOPF_N DOMAIN-CONTAINING PROTEIN"/>
    <property type="match status" value="1"/>
</dbReference>
<dbReference type="OrthoDB" id="5816387at2759"/>
<dbReference type="PANTHER" id="PTHR37973">
    <property type="entry name" value="CHONDROITIN PROTEOGLYCAN 3"/>
    <property type="match status" value="1"/>
</dbReference>
<keyword evidence="2" id="KW-1185">Reference proteome</keyword>